<keyword evidence="1" id="KW-1133">Transmembrane helix</keyword>
<organism evidence="2">
    <name type="scientific">marine metagenome</name>
    <dbReference type="NCBI Taxonomy" id="408172"/>
    <lineage>
        <taxon>unclassified sequences</taxon>
        <taxon>metagenomes</taxon>
        <taxon>ecological metagenomes</taxon>
    </lineage>
</organism>
<evidence type="ECO:0000313" key="2">
    <source>
        <dbReference type="EMBL" id="SVC16132.1"/>
    </source>
</evidence>
<feature type="transmembrane region" description="Helical" evidence="1">
    <location>
        <begin position="12"/>
        <end position="33"/>
    </location>
</feature>
<sequence>MIDSASRWIREVIQLALVVVALGVVLQILFPQALVFINSDVTGNLIGLIGTFSGAGLIGLIAFGLVYNIVQRR</sequence>
<protein>
    <submittedName>
        <fullName evidence="2">Uncharacterized protein</fullName>
    </submittedName>
</protein>
<reference evidence="2" key="1">
    <citation type="submission" date="2018-05" db="EMBL/GenBank/DDBJ databases">
        <authorList>
            <person name="Lanie J.A."/>
            <person name="Ng W.-L."/>
            <person name="Kazmierczak K.M."/>
            <person name="Andrzejewski T.M."/>
            <person name="Davidsen T.M."/>
            <person name="Wayne K.J."/>
            <person name="Tettelin H."/>
            <person name="Glass J.I."/>
            <person name="Rusch D."/>
            <person name="Podicherti R."/>
            <person name="Tsui H.-C.T."/>
            <person name="Winkler M.E."/>
        </authorList>
    </citation>
    <scope>NUCLEOTIDE SEQUENCE</scope>
</reference>
<proteinExistence type="predicted"/>
<evidence type="ECO:0000256" key="1">
    <source>
        <dbReference type="SAM" id="Phobius"/>
    </source>
</evidence>
<feature type="transmembrane region" description="Helical" evidence="1">
    <location>
        <begin position="45"/>
        <end position="70"/>
    </location>
</feature>
<gene>
    <name evidence="2" type="ORF">METZ01_LOCUS268986</name>
</gene>
<name>A0A382JXQ9_9ZZZZ</name>
<dbReference type="EMBL" id="UINC01076709">
    <property type="protein sequence ID" value="SVC16132.1"/>
    <property type="molecule type" value="Genomic_DNA"/>
</dbReference>
<keyword evidence="1" id="KW-0812">Transmembrane</keyword>
<keyword evidence="1" id="KW-0472">Membrane</keyword>
<dbReference type="AlphaFoldDB" id="A0A382JXQ9"/>
<accession>A0A382JXQ9</accession>